<evidence type="ECO:0000256" key="13">
    <source>
        <dbReference type="ARBA" id="ARBA00048679"/>
    </source>
</evidence>
<evidence type="ECO:0000313" key="18">
    <source>
        <dbReference type="Ensembl" id="ENSGACP00000008104.2"/>
    </source>
</evidence>
<reference evidence="18 19" key="1">
    <citation type="journal article" date="2021" name="G3 (Bethesda)">
        <title>Improved contiguity of the threespine stickleback genome using long-read sequencing.</title>
        <authorList>
            <person name="Nath S."/>
            <person name="Shaw D.E."/>
            <person name="White M.A."/>
        </authorList>
    </citation>
    <scope>NUCLEOTIDE SEQUENCE [LARGE SCALE GENOMIC DNA]</scope>
    <source>
        <strain evidence="18 19">Lake Benthic</strain>
    </source>
</reference>
<dbReference type="FunFam" id="3.30.200.20:FF:000003">
    <property type="entry name" value="Non-specific serine/threonine protein kinase"/>
    <property type="match status" value="1"/>
</dbReference>
<evidence type="ECO:0000256" key="11">
    <source>
        <dbReference type="ARBA" id="ARBA00022842"/>
    </source>
</evidence>
<comment type="similarity">
    <text evidence="2">Belongs to the protein kinase superfamily. CAMK Ser/Thr protein kinase family. SNF1 subfamily.</text>
</comment>
<dbReference type="PANTHER" id="PTHR24346:SF42">
    <property type="entry name" value="SERINE_THREONINE-PROTEIN KINASE SIK3"/>
    <property type="match status" value="1"/>
</dbReference>
<dbReference type="EC" id="2.7.11.1" evidence="3"/>
<dbReference type="PROSITE" id="PS50011">
    <property type="entry name" value="PROTEIN_KINASE_DOM"/>
    <property type="match status" value="1"/>
</dbReference>
<keyword evidence="5" id="KW-0597">Phosphoprotein</keyword>
<dbReference type="Proteomes" id="UP000007635">
    <property type="component" value="Chromosome I"/>
</dbReference>
<dbReference type="PROSITE" id="PS00108">
    <property type="entry name" value="PROTEIN_KINASE_ST"/>
    <property type="match status" value="1"/>
</dbReference>
<evidence type="ECO:0000256" key="3">
    <source>
        <dbReference type="ARBA" id="ARBA00012513"/>
    </source>
</evidence>
<feature type="region of interest" description="Disordered" evidence="15">
    <location>
        <begin position="694"/>
        <end position="780"/>
    </location>
</feature>
<evidence type="ECO:0000256" key="2">
    <source>
        <dbReference type="ARBA" id="ARBA00006234"/>
    </source>
</evidence>
<feature type="compositionally biased region" description="Acidic residues" evidence="15">
    <location>
        <begin position="579"/>
        <end position="590"/>
    </location>
</feature>
<dbReference type="InterPro" id="IPR057380">
    <property type="entry name" value="UBA_SIK1/2/3"/>
</dbReference>
<dbReference type="Pfam" id="PF23312">
    <property type="entry name" value="UBA_SIK3"/>
    <property type="match status" value="1"/>
</dbReference>
<dbReference type="Ensembl" id="ENSGACT00000008123.2">
    <property type="protein sequence ID" value="ENSGACP00000008104.2"/>
    <property type="gene ID" value="ENSGACG00000006112.2"/>
</dbReference>
<dbReference type="GO" id="GO:0050321">
    <property type="term" value="F:tau-protein kinase activity"/>
    <property type="evidence" value="ECO:0007669"/>
    <property type="project" value="TreeGrafter"/>
</dbReference>
<feature type="region of interest" description="Disordered" evidence="15">
    <location>
        <begin position="1"/>
        <end position="67"/>
    </location>
</feature>
<feature type="region of interest" description="Disordered" evidence="15">
    <location>
        <begin position="560"/>
        <end position="596"/>
    </location>
</feature>
<evidence type="ECO:0000256" key="6">
    <source>
        <dbReference type="ARBA" id="ARBA00022679"/>
    </source>
</evidence>
<dbReference type="OMA" id="HRYIYKD"/>
<accession>G3NRY7</accession>
<dbReference type="PROSITE" id="PS50030">
    <property type="entry name" value="UBA"/>
    <property type="match status" value="1"/>
</dbReference>
<dbReference type="InterPro" id="IPR000719">
    <property type="entry name" value="Prot_kinase_dom"/>
</dbReference>
<keyword evidence="19" id="KW-1185">Reference proteome</keyword>
<dbReference type="SUPFAM" id="SSF56112">
    <property type="entry name" value="Protein kinase-like (PK-like)"/>
    <property type="match status" value="1"/>
</dbReference>
<dbReference type="Pfam" id="PF00069">
    <property type="entry name" value="Pkinase"/>
    <property type="match status" value="1"/>
</dbReference>
<dbReference type="GO" id="GO:0046872">
    <property type="term" value="F:metal ion binding"/>
    <property type="evidence" value="ECO:0007669"/>
    <property type="project" value="UniProtKB-KW"/>
</dbReference>
<keyword evidence="10" id="KW-0067">ATP-binding</keyword>
<sequence>MAAVSSGGAAGSAAAGITHSARPTHAGMGSQNRAQPSSGINHPSRTGTAPGSIASPGHTSATRPPPARVGHYEIERTIGKGNFAVVKLATHIITKAKVRRLLDQQNLKKIFREVPIMKVLEHPPIIRLYEVMETERMIYLVTEYASGGEIFDHLVAHGRMAEKDARKKFKQIVAAVHFCHCRNIVHRDLKAENLLLDHNLNIKIADFGFSNLFARGQLLKTWCGSPPYAAPELFEGKEYDGPKVDIWSLGVVLYVLVCGALPFDGSTLQNLRARVLSGKFRIPFFMSTDCEYLIRHMLVLEPSRRLTLEQICKNKWMRLGDPDPDFDRLIAECEQVKTEREVELINEQVLKAMCEMGLDRERTLQSLQTDAYDHYSAIYSLLADRLKKHKTLLVAPPKPRSINYPLNPQGNPVSMTVPHVQLINPENQIVEPDGSMALDSDEGEEPSPEAMARYLSMRRHTVGVPDQRTDMQEDLQKLPPGFPRGAVPQPPFPSLVPNMGQTHTLMPAQSLQPTQQLEYKEQSLLQPPTLQLLNGMGPLGRRASDGGANIQLHAQLLKRPRGPSPLVASPHPIPAVAPVDEEGSDGEPDQEAVQRSSYKDCNTLHLPMERFSPVRRFSDGAATIQAFKAHLEHSSLIKQLKQECEQLQKMYAAQQDERFLEHTQQQHILYQQEQQILHQQIQLHHGSLSLSLSLSPPSSLRLRIQPSSPPPTHPSNHLFRQPNQSPPPCSAGMMQGHGGPSPVQYQHGAPALYQGQSGSPPPRASLPTNQQAASAHPSVALAQGVPQQQQVTIQVQEVELGGVAQRQGGFLSTPGHRVLGKQLSADNAETHSRSLGRFTSAYDQAHFNPHLFSGDVASRVVGPYNHYLQGASLNVPGLEEYQSGAVGTGTYGPPSALQQALLSPTPFECRPAQHHVTPTLQGLLSPRHSLTGHADPRLPPQDLAALLKRQSPRPCPSTPALPSGAPQEYGEILVLRQLNQGEGLELQAPQGAAGGQHYHHLLQIRPPEVQPQQHLAQAPCPGLPHSESMEEDEAPPGYPHPHEGLLAKAADGHELLGPPLGGTPPYNSPTHRHGGYARNVPPARGKAPQGQAMEVPDHNGVGYSAAPQSDAYRSRGQLQRHHTIQTCDDAYDQAEPMSGMSLLAGKALSSARMSDILSQTSLTGSQQLHQRGESACDVEEELHAAACYPSSCTSDMLLSYKPPDLQYSMEQAGV</sequence>
<evidence type="ECO:0000256" key="7">
    <source>
        <dbReference type="ARBA" id="ARBA00022723"/>
    </source>
</evidence>
<evidence type="ECO:0000256" key="9">
    <source>
        <dbReference type="ARBA" id="ARBA00022777"/>
    </source>
</evidence>
<feature type="compositionally biased region" description="Polar residues" evidence="15">
    <location>
        <begin position="29"/>
        <end position="49"/>
    </location>
</feature>
<evidence type="ECO:0000259" key="16">
    <source>
        <dbReference type="PROSITE" id="PS50011"/>
    </source>
</evidence>
<keyword evidence="7" id="KW-0479">Metal-binding</keyword>
<dbReference type="AlphaFoldDB" id="G3NRY7"/>
<keyword evidence="8" id="KW-0547">Nucleotide-binding</keyword>
<evidence type="ECO:0000256" key="1">
    <source>
        <dbReference type="ARBA" id="ARBA00001946"/>
    </source>
</evidence>
<feature type="region of interest" description="Disordered" evidence="15">
    <location>
        <begin position="1015"/>
        <end position="1038"/>
    </location>
</feature>
<dbReference type="FunFam" id="1.10.510.10:FF:000156">
    <property type="entry name" value="Serine/threonine-protein kinase SIK3 homolog"/>
    <property type="match status" value="1"/>
</dbReference>
<feature type="domain" description="UBA" evidence="17">
    <location>
        <begin position="344"/>
        <end position="384"/>
    </location>
</feature>
<evidence type="ECO:0000256" key="5">
    <source>
        <dbReference type="ARBA" id="ARBA00022553"/>
    </source>
</evidence>
<name>G3NRY7_GASAC</name>
<dbReference type="GO" id="GO:0005737">
    <property type="term" value="C:cytoplasm"/>
    <property type="evidence" value="ECO:0007669"/>
    <property type="project" value="TreeGrafter"/>
</dbReference>
<keyword evidence="14" id="KW-0175">Coiled coil</keyword>
<evidence type="ECO:0000256" key="10">
    <source>
        <dbReference type="ARBA" id="ARBA00022840"/>
    </source>
</evidence>
<dbReference type="InterPro" id="IPR011009">
    <property type="entry name" value="Kinase-like_dom_sf"/>
</dbReference>
<proteinExistence type="inferred from homology"/>
<comment type="catalytic activity">
    <reaction evidence="12">
        <text>L-threonyl-[protein] + ATP = O-phospho-L-threonyl-[protein] + ADP + H(+)</text>
        <dbReference type="Rhea" id="RHEA:46608"/>
        <dbReference type="Rhea" id="RHEA-COMP:11060"/>
        <dbReference type="Rhea" id="RHEA-COMP:11605"/>
        <dbReference type="ChEBI" id="CHEBI:15378"/>
        <dbReference type="ChEBI" id="CHEBI:30013"/>
        <dbReference type="ChEBI" id="CHEBI:30616"/>
        <dbReference type="ChEBI" id="CHEBI:61977"/>
        <dbReference type="ChEBI" id="CHEBI:456216"/>
        <dbReference type="EC" id="2.7.11.1"/>
    </reaction>
</comment>
<dbReference type="GO" id="GO:0035556">
    <property type="term" value="P:intracellular signal transduction"/>
    <property type="evidence" value="ECO:0007669"/>
    <property type="project" value="TreeGrafter"/>
</dbReference>
<evidence type="ECO:0000256" key="8">
    <source>
        <dbReference type="ARBA" id="ARBA00022741"/>
    </source>
</evidence>
<keyword evidence="9" id="KW-0418">Kinase</keyword>
<comment type="catalytic activity">
    <reaction evidence="13">
        <text>L-seryl-[protein] + ATP = O-phospho-L-seryl-[protein] + ADP + H(+)</text>
        <dbReference type="Rhea" id="RHEA:17989"/>
        <dbReference type="Rhea" id="RHEA-COMP:9863"/>
        <dbReference type="Rhea" id="RHEA-COMP:11604"/>
        <dbReference type="ChEBI" id="CHEBI:15378"/>
        <dbReference type="ChEBI" id="CHEBI:29999"/>
        <dbReference type="ChEBI" id="CHEBI:30616"/>
        <dbReference type="ChEBI" id="CHEBI:83421"/>
        <dbReference type="ChEBI" id="CHEBI:456216"/>
        <dbReference type="EC" id="2.7.11.1"/>
    </reaction>
</comment>
<dbReference type="SMART" id="SM00220">
    <property type="entry name" value="S_TKc"/>
    <property type="match status" value="1"/>
</dbReference>
<evidence type="ECO:0000256" key="15">
    <source>
        <dbReference type="SAM" id="MobiDB-lite"/>
    </source>
</evidence>
<protein>
    <recommendedName>
        <fullName evidence="3">non-specific serine/threonine protein kinase</fullName>
        <ecNumber evidence="3">2.7.11.1</ecNumber>
    </recommendedName>
</protein>
<dbReference type="eggNOG" id="KOG0586">
    <property type="taxonomic scope" value="Eukaryota"/>
</dbReference>
<dbReference type="GO" id="GO:0000226">
    <property type="term" value="P:microtubule cytoskeleton organization"/>
    <property type="evidence" value="ECO:0007669"/>
    <property type="project" value="TreeGrafter"/>
</dbReference>
<evidence type="ECO:0000256" key="12">
    <source>
        <dbReference type="ARBA" id="ARBA00047899"/>
    </source>
</evidence>
<feature type="compositionally biased region" description="Low complexity" evidence="15">
    <location>
        <begin position="694"/>
        <end position="706"/>
    </location>
</feature>
<feature type="domain" description="Protein kinase" evidence="16">
    <location>
        <begin position="72"/>
        <end position="317"/>
    </location>
</feature>
<evidence type="ECO:0000256" key="14">
    <source>
        <dbReference type="SAM" id="Coils"/>
    </source>
</evidence>
<dbReference type="FunCoup" id="G3NRY7">
    <property type="interactions" value="826"/>
</dbReference>
<dbReference type="GO" id="GO:0005524">
    <property type="term" value="F:ATP binding"/>
    <property type="evidence" value="ECO:0007669"/>
    <property type="project" value="UniProtKB-KW"/>
</dbReference>
<dbReference type="PANTHER" id="PTHR24346">
    <property type="entry name" value="MAP/MICROTUBULE AFFINITY-REGULATING KINASE"/>
    <property type="match status" value="1"/>
</dbReference>
<dbReference type="InterPro" id="IPR008271">
    <property type="entry name" value="Ser/Thr_kinase_AS"/>
</dbReference>
<evidence type="ECO:0000256" key="4">
    <source>
        <dbReference type="ARBA" id="ARBA00022527"/>
    </source>
</evidence>
<keyword evidence="11" id="KW-0460">Magnesium</keyword>
<evidence type="ECO:0000313" key="19">
    <source>
        <dbReference type="Proteomes" id="UP000007635"/>
    </source>
</evidence>
<dbReference type="InterPro" id="IPR015940">
    <property type="entry name" value="UBA"/>
</dbReference>
<dbReference type="InParanoid" id="G3NRY7"/>
<feature type="coiled-coil region" evidence="14">
    <location>
        <begin position="630"/>
        <end position="657"/>
    </location>
</feature>
<reference evidence="18" key="2">
    <citation type="submission" date="2025-08" db="UniProtKB">
        <authorList>
            <consortium name="Ensembl"/>
        </authorList>
    </citation>
    <scope>IDENTIFICATION</scope>
</reference>
<evidence type="ECO:0000259" key="17">
    <source>
        <dbReference type="PROSITE" id="PS50030"/>
    </source>
</evidence>
<dbReference type="Gene3D" id="1.10.510.10">
    <property type="entry name" value="Transferase(Phosphotransferase) domain 1"/>
    <property type="match status" value="1"/>
</dbReference>
<organism evidence="18 19">
    <name type="scientific">Gasterosteus aculeatus aculeatus</name>
    <name type="common">three-spined stickleback</name>
    <dbReference type="NCBI Taxonomy" id="481459"/>
    <lineage>
        <taxon>Eukaryota</taxon>
        <taxon>Metazoa</taxon>
        <taxon>Chordata</taxon>
        <taxon>Craniata</taxon>
        <taxon>Vertebrata</taxon>
        <taxon>Euteleostomi</taxon>
        <taxon>Actinopterygii</taxon>
        <taxon>Neopterygii</taxon>
        <taxon>Teleostei</taxon>
        <taxon>Neoteleostei</taxon>
        <taxon>Acanthomorphata</taxon>
        <taxon>Eupercaria</taxon>
        <taxon>Perciformes</taxon>
        <taxon>Cottioidei</taxon>
        <taxon>Gasterosteales</taxon>
        <taxon>Gasterosteidae</taxon>
        <taxon>Gasterosteus</taxon>
    </lineage>
</organism>
<keyword evidence="4" id="KW-0723">Serine/threonine-protein kinase</keyword>
<feature type="compositionally biased region" description="Low complexity" evidence="15">
    <location>
        <begin position="1"/>
        <end position="16"/>
    </location>
</feature>
<comment type="cofactor">
    <cofactor evidence="1">
        <name>Mg(2+)</name>
        <dbReference type="ChEBI" id="CHEBI:18420"/>
    </cofactor>
</comment>
<dbReference type="GeneTree" id="ENSGT00940000157259"/>
<reference evidence="18" key="3">
    <citation type="submission" date="2025-09" db="UniProtKB">
        <authorList>
            <consortium name="Ensembl"/>
        </authorList>
    </citation>
    <scope>IDENTIFICATION</scope>
</reference>
<dbReference type="Bgee" id="ENSGACG00000006112">
    <property type="expression patterns" value="Expressed in camera-type eye and 13 other cell types or tissues"/>
</dbReference>
<keyword evidence="6" id="KW-0808">Transferase</keyword>
<dbReference type="STRING" id="69293.ENSGACP00000008104"/>